<dbReference type="RefSeq" id="WP_007691613.1">
    <property type="nucleotide sequence ID" value="NZ_AJRK01000086.1"/>
</dbReference>
<dbReference type="SMART" id="SM00955">
    <property type="entry name" value="RNB"/>
    <property type="match status" value="1"/>
</dbReference>
<protein>
    <submittedName>
        <fullName evidence="2">Ribonuclease R</fullName>
    </submittedName>
</protein>
<dbReference type="Proteomes" id="UP000011566">
    <property type="component" value="Unassembled WGS sequence"/>
</dbReference>
<accession>M0M6E7</accession>
<organism evidence="2 3">
    <name type="scientific">Halococcus hamelinensis 100A6</name>
    <dbReference type="NCBI Taxonomy" id="1132509"/>
    <lineage>
        <taxon>Archaea</taxon>
        <taxon>Methanobacteriati</taxon>
        <taxon>Methanobacteriota</taxon>
        <taxon>Stenosarchaea group</taxon>
        <taxon>Halobacteria</taxon>
        <taxon>Halobacteriales</taxon>
        <taxon>Halococcaceae</taxon>
        <taxon>Halococcus</taxon>
    </lineage>
</organism>
<dbReference type="GO" id="GO:0006402">
    <property type="term" value="P:mRNA catabolic process"/>
    <property type="evidence" value="ECO:0007669"/>
    <property type="project" value="TreeGrafter"/>
</dbReference>
<dbReference type="InterPro" id="IPR001900">
    <property type="entry name" value="RNase_II/R"/>
</dbReference>
<comment type="caution">
    <text evidence="2">The sequence shown here is derived from an EMBL/GenBank/DDBJ whole genome shotgun (WGS) entry which is preliminary data.</text>
</comment>
<dbReference type="PANTHER" id="PTHR23355">
    <property type="entry name" value="RIBONUCLEASE"/>
    <property type="match status" value="1"/>
</dbReference>
<keyword evidence="3" id="KW-1185">Reference proteome</keyword>
<dbReference type="SUPFAM" id="SSF50249">
    <property type="entry name" value="Nucleic acid-binding proteins"/>
    <property type="match status" value="1"/>
</dbReference>
<dbReference type="PATRIC" id="fig|1132509.6.peg.1222"/>
<reference evidence="2 3" key="1">
    <citation type="journal article" date="2014" name="PLoS Genet.">
        <title>Phylogenetically driven sequencing of extremely halophilic archaea reveals strategies for static and dynamic osmo-response.</title>
        <authorList>
            <person name="Becker E.A."/>
            <person name="Seitzer P.M."/>
            <person name="Tritt A."/>
            <person name="Larsen D."/>
            <person name="Krusor M."/>
            <person name="Yao A.I."/>
            <person name="Wu D."/>
            <person name="Madern D."/>
            <person name="Eisen J.A."/>
            <person name="Darling A.E."/>
            <person name="Facciotti M.T."/>
        </authorList>
    </citation>
    <scope>NUCLEOTIDE SEQUENCE [LARGE SCALE GENOMIC DNA]</scope>
    <source>
        <strain evidence="2 3">100A6</strain>
    </source>
</reference>
<dbReference type="eggNOG" id="arCOG04686">
    <property type="taxonomic scope" value="Archaea"/>
</dbReference>
<feature type="domain" description="RNB" evidence="1">
    <location>
        <begin position="69"/>
        <end position="376"/>
    </location>
</feature>
<proteinExistence type="predicted"/>
<dbReference type="AlphaFoldDB" id="M0M6E7"/>
<dbReference type="PANTHER" id="PTHR23355:SF9">
    <property type="entry name" value="DIS3-LIKE EXONUCLEASE 2"/>
    <property type="match status" value="1"/>
</dbReference>
<name>M0M6E7_9EURY</name>
<evidence type="ECO:0000313" key="3">
    <source>
        <dbReference type="Proteomes" id="UP000011566"/>
    </source>
</evidence>
<dbReference type="GO" id="GO:0005829">
    <property type="term" value="C:cytosol"/>
    <property type="evidence" value="ECO:0007669"/>
    <property type="project" value="TreeGrafter"/>
</dbReference>
<dbReference type="GO" id="GO:0004540">
    <property type="term" value="F:RNA nuclease activity"/>
    <property type="evidence" value="ECO:0007669"/>
    <property type="project" value="InterPro"/>
</dbReference>
<dbReference type="OrthoDB" id="134933at2157"/>
<dbReference type="InterPro" id="IPR050180">
    <property type="entry name" value="RNR_Ribonuclease"/>
</dbReference>
<evidence type="ECO:0000259" key="1">
    <source>
        <dbReference type="SMART" id="SM00955"/>
    </source>
</evidence>
<gene>
    <name evidence="2" type="ORF">C447_05318</name>
</gene>
<dbReference type="Pfam" id="PF00773">
    <property type="entry name" value="RNB"/>
    <property type="match status" value="1"/>
</dbReference>
<dbReference type="InterPro" id="IPR012340">
    <property type="entry name" value="NA-bd_OB-fold"/>
</dbReference>
<evidence type="ECO:0000313" key="2">
    <source>
        <dbReference type="EMBL" id="EMA39945.1"/>
    </source>
</evidence>
<dbReference type="EMBL" id="AOMB01000014">
    <property type="protein sequence ID" value="EMA39945.1"/>
    <property type="molecule type" value="Genomic_DNA"/>
</dbReference>
<sequence>MSDNAAAGTIEAQGPVEIDEELARHIENKREELCEKFGVSDEFPQAVLDEAEERTGDTEADIADELDHREDLRDLTTWTTDPVDARDFDDALSIEKRDEEYVLWVHIADVTHYVDPESEMWAEAVRRANTVYLPDHTIHMLPAELAETVCSLVPDEDRLAHTVEMHLDRETLSYETIDIYKSVIRSDARLTYTEAEERLDDPESDLHEESSLVFELADQLHEQRKADGSLVLNPRRDRAHTIIEECMLKANKAVTHELMWNRGVEAMYRVHPQPSPEQWDEALQEIQDLDGVSIPGDAWGEDPRIAVNATLEDAPERQLGKIQFAVMKVMPRARYMNDPFGGHHALNFDIYGHFTSPIRRLSDLVNHWIVHENDVPEDLLGLCDHASDQQQAAEKCEREYKQFLEEVGLDADAVNNRGIEVVEED</sequence>
<dbReference type="GO" id="GO:0003723">
    <property type="term" value="F:RNA binding"/>
    <property type="evidence" value="ECO:0007669"/>
    <property type="project" value="InterPro"/>
</dbReference>